<comment type="catalytic activity">
    <reaction evidence="10">
        <text>GTP + AH2 + S-adenosyl-L-methionine = (8S)-3',8-cyclo-7,8-dihydroguanosine 5'-triphosphate + 5'-deoxyadenosine + L-methionine + A + H(+)</text>
        <dbReference type="Rhea" id="RHEA:49576"/>
        <dbReference type="ChEBI" id="CHEBI:13193"/>
        <dbReference type="ChEBI" id="CHEBI:15378"/>
        <dbReference type="ChEBI" id="CHEBI:17319"/>
        <dbReference type="ChEBI" id="CHEBI:17499"/>
        <dbReference type="ChEBI" id="CHEBI:37565"/>
        <dbReference type="ChEBI" id="CHEBI:57844"/>
        <dbReference type="ChEBI" id="CHEBI:59789"/>
        <dbReference type="ChEBI" id="CHEBI:131766"/>
        <dbReference type="EC" id="4.1.99.22"/>
    </reaction>
</comment>
<feature type="domain" description="Radical SAM core" evidence="12">
    <location>
        <begin position="4"/>
        <end position="221"/>
    </location>
</feature>
<dbReference type="Pfam" id="PF06463">
    <property type="entry name" value="Mob_synth_C"/>
    <property type="match status" value="1"/>
</dbReference>
<name>A0A1H9QTB5_9ACTN</name>
<keyword evidence="4 10" id="KW-0547">Nucleotide-binding</keyword>
<dbReference type="Gene3D" id="3.20.20.70">
    <property type="entry name" value="Aldolase class I"/>
    <property type="match status" value="1"/>
</dbReference>
<dbReference type="UniPathway" id="UPA00344"/>
<dbReference type="EMBL" id="FNWT01000002">
    <property type="protein sequence ID" value="SEH44154.1"/>
    <property type="molecule type" value="Genomic_DNA"/>
</dbReference>
<feature type="binding site" evidence="10">
    <location>
        <position position="20"/>
    </location>
    <ligand>
        <name>[4Fe-4S] cluster</name>
        <dbReference type="ChEBI" id="CHEBI:49883"/>
        <label>1</label>
        <note>4Fe-4S-S-AdoMet</note>
    </ligand>
</feature>
<dbReference type="AlphaFoldDB" id="A0A1H9QTB5"/>
<dbReference type="EMBL" id="FOGP01000006">
    <property type="protein sequence ID" value="SER63099.1"/>
    <property type="molecule type" value="Genomic_DNA"/>
</dbReference>
<reference evidence="15 16" key="1">
    <citation type="submission" date="2016-10" db="EMBL/GenBank/DDBJ databases">
        <authorList>
            <person name="Varghese N."/>
            <person name="Submissions S."/>
        </authorList>
    </citation>
    <scope>NUCLEOTIDE SEQUENCE [LARGE SCALE GENOMIC DNA]</scope>
    <source>
        <strain evidence="15">KHGC19</strain>
        <strain evidence="13 16">WCP15</strain>
    </source>
</reference>
<keyword evidence="8 10" id="KW-0501">Molybdenum cofactor biosynthesis</keyword>
<gene>
    <name evidence="10" type="primary">moaA</name>
    <name evidence="14" type="ORF">SAMN05216446_1505</name>
    <name evidence="13" type="ORF">SAMN05216447_102201</name>
</gene>
<comment type="similarity">
    <text evidence="10">Belongs to the radical SAM superfamily. MoaA family.</text>
</comment>
<feature type="binding site" evidence="10">
    <location>
        <position position="26"/>
    </location>
    <ligand>
        <name>S-adenosyl-L-methionine</name>
        <dbReference type="ChEBI" id="CHEBI:59789"/>
    </ligand>
</feature>
<feature type="binding site" evidence="10">
    <location>
        <position position="24"/>
    </location>
    <ligand>
        <name>[4Fe-4S] cluster</name>
        <dbReference type="ChEBI" id="CHEBI:49883"/>
        <label>1</label>
        <note>4Fe-4S-S-AdoMet</note>
    </ligand>
</feature>
<keyword evidence="3 10" id="KW-0479">Metal-binding</keyword>
<feature type="binding site" evidence="10">
    <location>
        <position position="250"/>
    </location>
    <ligand>
        <name>[4Fe-4S] cluster</name>
        <dbReference type="ChEBI" id="CHEBI:49883"/>
        <label>2</label>
        <note>4Fe-4S-substrate</note>
    </ligand>
</feature>
<evidence type="ECO:0000256" key="6">
    <source>
        <dbReference type="ARBA" id="ARBA00023014"/>
    </source>
</evidence>
<feature type="binding site" evidence="10">
    <location>
        <position position="27"/>
    </location>
    <ligand>
        <name>[4Fe-4S] cluster</name>
        <dbReference type="ChEBI" id="CHEBI:49883"/>
        <label>1</label>
        <note>4Fe-4S-S-AdoMet</note>
    </ligand>
</feature>
<dbReference type="GO" id="GO:0006777">
    <property type="term" value="P:Mo-molybdopterin cofactor biosynthetic process"/>
    <property type="evidence" value="ECO:0007669"/>
    <property type="project" value="UniProtKB-UniRule"/>
</dbReference>
<dbReference type="HAMAP" id="MF_01225_B">
    <property type="entry name" value="MoaA_B"/>
    <property type="match status" value="1"/>
</dbReference>
<feature type="binding site" evidence="10">
    <location>
        <position position="155"/>
    </location>
    <ligand>
        <name>GTP</name>
        <dbReference type="ChEBI" id="CHEBI:37565"/>
    </ligand>
</feature>
<organism evidence="14 15">
    <name type="scientific">Parafannyhessea umbonata</name>
    <dbReference type="NCBI Taxonomy" id="604330"/>
    <lineage>
        <taxon>Bacteria</taxon>
        <taxon>Bacillati</taxon>
        <taxon>Actinomycetota</taxon>
        <taxon>Coriobacteriia</taxon>
        <taxon>Coriobacteriales</taxon>
        <taxon>Atopobiaceae</taxon>
        <taxon>Parafannyhessea</taxon>
    </lineage>
</organism>
<dbReference type="InterPro" id="IPR013483">
    <property type="entry name" value="MoaA"/>
</dbReference>
<keyword evidence="1 10" id="KW-0004">4Fe-4S</keyword>
<feature type="binding site" evidence="10">
    <location>
        <position position="63"/>
    </location>
    <ligand>
        <name>GTP</name>
        <dbReference type="ChEBI" id="CHEBI:37565"/>
    </ligand>
</feature>
<feature type="binding site" evidence="10">
    <location>
        <position position="67"/>
    </location>
    <ligand>
        <name>S-adenosyl-L-methionine</name>
        <dbReference type="ChEBI" id="CHEBI:59789"/>
    </ligand>
</feature>
<keyword evidence="9 10" id="KW-0456">Lyase</keyword>
<dbReference type="SFLD" id="SFLDG01383">
    <property type="entry name" value="cyclic_pyranopterin_phosphate"/>
    <property type="match status" value="1"/>
</dbReference>
<dbReference type="SUPFAM" id="SSF102114">
    <property type="entry name" value="Radical SAM enzymes"/>
    <property type="match status" value="1"/>
</dbReference>
<keyword evidence="16" id="KW-1185">Reference proteome</keyword>
<feature type="binding site" evidence="10">
    <location>
        <position position="189"/>
    </location>
    <ligand>
        <name>S-adenosyl-L-methionine</name>
        <dbReference type="ChEBI" id="CHEBI:59789"/>
    </ligand>
</feature>
<evidence type="ECO:0000256" key="4">
    <source>
        <dbReference type="ARBA" id="ARBA00022741"/>
    </source>
</evidence>
<dbReference type="InterPro" id="IPR010505">
    <property type="entry name" value="MoaA_twitch"/>
</dbReference>
<dbReference type="GO" id="GO:1904047">
    <property type="term" value="F:S-adenosyl-L-methionine binding"/>
    <property type="evidence" value="ECO:0007669"/>
    <property type="project" value="UniProtKB-UniRule"/>
</dbReference>
<evidence type="ECO:0000256" key="3">
    <source>
        <dbReference type="ARBA" id="ARBA00022723"/>
    </source>
</evidence>
<evidence type="ECO:0000256" key="2">
    <source>
        <dbReference type="ARBA" id="ARBA00022691"/>
    </source>
</evidence>
<feature type="binding site" evidence="10">
    <location>
        <position position="264"/>
    </location>
    <ligand>
        <name>[4Fe-4S] cluster</name>
        <dbReference type="ChEBI" id="CHEBI:49883"/>
        <label>2</label>
        <note>4Fe-4S-substrate</note>
    </ligand>
</feature>
<evidence type="ECO:0000256" key="9">
    <source>
        <dbReference type="ARBA" id="ARBA00023239"/>
    </source>
</evidence>
<dbReference type="InterPro" id="IPR040064">
    <property type="entry name" value="MoaA-like"/>
</dbReference>
<evidence type="ECO:0000313" key="14">
    <source>
        <dbReference type="EMBL" id="SER63099.1"/>
    </source>
</evidence>
<dbReference type="Proteomes" id="UP000199135">
    <property type="component" value="Unassembled WGS sequence"/>
</dbReference>
<dbReference type="RefSeq" id="WP_078687078.1">
    <property type="nucleotide sequence ID" value="NZ_FNWT01000002.1"/>
</dbReference>
<feature type="region of interest" description="Disordered" evidence="11">
    <location>
        <begin position="291"/>
        <end position="315"/>
    </location>
</feature>
<comment type="pathway">
    <text evidence="10">Cofactor biosynthesis; molybdopterin biosynthesis.</text>
</comment>
<keyword evidence="6 10" id="KW-0411">Iron-sulfur</keyword>
<protein>
    <recommendedName>
        <fullName evidence="10">GTP 3',8-cyclase</fullName>
        <ecNumber evidence="10">4.1.99.22</ecNumber>
    </recommendedName>
    <alternativeName>
        <fullName evidence="10">Molybdenum cofactor biosynthesis protein A</fullName>
    </alternativeName>
</protein>
<feature type="binding site" evidence="10">
    <location>
        <position position="118"/>
    </location>
    <ligand>
        <name>S-adenosyl-L-methionine</name>
        <dbReference type="ChEBI" id="CHEBI:59789"/>
    </ligand>
</feature>
<evidence type="ECO:0000256" key="11">
    <source>
        <dbReference type="SAM" id="MobiDB-lite"/>
    </source>
</evidence>
<dbReference type="GO" id="GO:0005525">
    <property type="term" value="F:GTP binding"/>
    <property type="evidence" value="ECO:0007669"/>
    <property type="project" value="UniProtKB-UniRule"/>
</dbReference>
<comment type="cofactor">
    <cofactor evidence="10">
        <name>[4Fe-4S] cluster</name>
        <dbReference type="ChEBI" id="CHEBI:49883"/>
    </cofactor>
    <text evidence="10">Binds 2 [4Fe-4S] clusters. Binds 1 [4Fe-4S] cluster coordinated with 3 cysteines and an exchangeable S-adenosyl-L-methionine and 1 [4Fe-4S] cluster coordinated with 3 cysteines and the GTP-derived substrate.</text>
</comment>
<dbReference type="SMART" id="SM00729">
    <property type="entry name" value="Elp3"/>
    <property type="match status" value="1"/>
</dbReference>
<dbReference type="InterPro" id="IPR050105">
    <property type="entry name" value="MoCo_biosynth_MoaA/MoaC"/>
</dbReference>
<dbReference type="GO" id="GO:0046872">
    <property type="term" value="F:metal ion binding"/>
    <property type="evidence" value="ECO:0007669"/>
    <property type="project" value="UniProtKB-KW"/>
</dbReference>
<feature type="binding site" evidence="10">
    <location>
        <begin position="252"/>
        <end position="254"/>
    </location>
    <ligand>
        <name>GTP</name>
        <dbReference type="ChEBI" id="CHEBI:37565"/>
    </ligand>
</feature>
<evidence type="ECO:0000256" key="10">
    <source>
        <dbReference type="HAMAP-Rule" id="MF_01225"/>
    </source>
</evidence>
<reference evidence="14" key="2">
    <citation type="submission" date="2016-10" db="EMBL/GenBank/DDBJ databases">
        <authorList>
            <person name="de Groot N.N."/>
        </authorList>
    </citation>
    <scope>NUCLEOTIDE SEQUENCE [LARGE SCALE GENOMIC DNA]</scope>
    <source>
        <strain evidence="14">KHGC19</strain>
    </source>
</reference>
<dbReference type="GO" id="GO:0061798">
    <property type="term" value="F:GTP 3',8'-cyclase activity"/>
    <property type="evidence" value="ECO:0007669"/>
    <property type="project" value="UniProtKB-UniRule"/>
</dbReference>
<dbReference type="InterPro" id="IPR006638">
    <property type="entry name" value="Elp3/MiaA/NifB-like_rSAM"/>
</dbReference>
<evidence type="ECO:0000313" key="13">
    <source>
        <dbReference type="EMBL" id="SEH44154.1"/>
    </source>
</evidence>
<dbReference type="PANTHER" id="PTHR22960">
    <property type="entry name" value="MOLYBDOPTERIN COFACTOR SYNTHESIS PROTEIN A"/>
    <property type="match status" value="1"/>
</dbReference>
<evidence type="ECO:0000313" key="15">
    <source>
        <dbReference type="Proteomes" id="UP000199128"/>
    </source>
</evidence>
<evidence type="ECO:0000313" key="16">
    <source>
        <dbReference type="Proteomes" id="UP000199135"/>
    </source>
</evidence>
<accession>A0A1H9QTB5</accession>
<dbReference type="GO" id="GO:0061799">
    <property type="term" value="F:cyclic pyranopterin monophosphate synthase activity"/>
    <property type="evidence" value="ECO:0007669"/>
    <property type="project" value="TreeGrafter"/>
</dbReference>
<dbReference type="SFLD" id="SFLDS00029">
    <property type="entry name" value="Radical_SAM"/>
    <property type="match status" value="1"/>
</dbReference>
<evidence type="ECO:0000259" key="12">
    <source>
        <dbReference type="PROSITE" id="PS51918"/>
    </source>
</evidence>
<dbReference type="Pfam" id="PF04055">
    <property type="entry name" value="Radical_SAM"/>
    <property type="match status" value="1"/>
</dbReference>
<dbReference type="SFLD" id="SFLDG01386">
    <property type="entry name" value="main_SPASM_domain-containing"/>
    <property type="match status" value="1"/>
</dbReference>
<dbReference type="EC" id="4.1.99.22" evidence="10"/>
<keyword evidence="5 10" id="KW-0408">Iron</keyword>
<keyword evidence="7 10" id="KW-0342">GTP-binding</keyword>
<evidence type="ECO:0000256" key="8">
    <source>
        <dbReference type="ARBA" id="ARBA00023150"/>
    </source>
</evidence>
<comment type="function">
    <text evidence="10">Catalyzes the cyclization of GTP to (8S)-3',8-cyclo-7,8-dihydroguanosine 5'-triphosphate.</text>
</comment>
<dbReference type="PANTHER" id="PTHR22960:SF0">
    <property type="entry name" value="MOLYBDENUM COFACTOR BIOSYNTHESIS PROTEIN 1"/>
    <property type="match status" value="1"/>
</dbReference>
<dbReference type="NCBIfam" id="TIGR02666">
    <property type="entry name" value="moaA"/>
    <property type="match status" value="1"/>
</dbReference>
<dbReference type="Proteomes" id="UP000199128">
    <property type="component" value="Unassembled WGS sequence"/>
</dbReference>
<dbReference type="CDD" id="cd01335">
    <property type="entry name" value="Radical_SAM"/>
    <property type="match status" value="1"/>
</dbReference>
<feature type="binding site" evidence="10">
    <location>
        <position position="13"/>
    </location>
    <ligand>
        <name>GTP</name>
        <dbReference type="ChEBI" id="CHEBI:37565"/>
    </ligand>
</feature>
<comment type="subunit">
    <text evidence="10">Monomer and homodimer.</text>
</comment>
<evidence type="ECO:0000256" key="1">
    <source>
        <dbReference type="ARBA" id="ARBA00022485"/>
    </source>
</evidence>
<dbReference type="CDD" id="cd21117">
    <property type="entry name" value="Twitch_MoaA"/>
    <property type="match status" value="1"/>
</dbReference>
<dbReference type="SFLD" id="SFLDG01067">
    <property type="entry name" value="SPASM/twitch_domain_containing"/>
    <property type="match status" value="1"/>
</dbReference>
<dbReference type="InterPro" id="IPR013785">
    <property type="entry name" value="Aldolase_TIM"/>
</dbReference>
<feature type="binding site" evidence="10">
    <location>
        <position position="247"/>
    </location>
    <ligand>
        <name>[4Fe-4S] cluster</name>
        <dbReference type="ChEBI" id="CHEBI:49883"/>
        <label>2</label>
        <note>4Fe-4S-substrate</note>
    </ligand>
</feature>
<dbReference type="InterPro" id="IPR058240">
    <property type="entry name" value="rSAM_sf"/>
</dbReference>
<keyword evidence="2 10" id="KW-0949">S-adenosyl-L-methionine</keyword>
<sequence length="315" mass="34173">MIDGYGRNIRYLRVSVTDRCNCRCVYCMPGCGVPMLDHDDLMSFEELTEVVAASARLGVRKVRLTGGEPLVRQDVVELVRMIAAVPGIEEVDMTTNGTLLAPLAAPLREAGLTRVNVSLDTLDPVLYRKITRVGRLEDALAGLAALERAGFADTKVDCVLMGGVNDAGILPLASLAKDRPMSVRFIELMRMGECAAWPRSRFVPADEVLLQLPGAVPAGTQGVAELYRVPGWKGTVGLIRPVSHKFCAGCDRIRLSAEGRLKPCLHSAEEIPLRGLHGEALEQALRQAIMHKPRRSNIDQTHASDSARGMSRIGG</sequence>
<evidence type="ECO:0000256" key="5">
    <source>
        <dbReference type="ARBA" id="ARBA00023004"/>
    </source>
</evidence>
<feature type="binding site" evidence="10">
    <location>
        <position position="94"/>
    </location>
    <ligand>
        <name>GTP</name>
        <dbReference type="ChEBI" id="CHEBI:37565"/>
    </ligand>
</feature>
<dbReference type="InterPro" id="IPR007197">
    <property type="entry name" value="rSAM"/>
</dbReference>
<evidence type="ECO:0000256" key="7">
    <source>
        <dbReference type="ARBA" id="ARBA00023134"/>
    </source>
</evidence>
<dbReference type="GO" id="GO:0051539">
    <property type="term" value="F:4 iron, 4 sulfur cluster binding"/>
    <property type="evidence" value="ECO:0007669"/>
    <property type="project" value="UniProtKB-UniRule"/>
</dbReference>
<proteinExistence type="inferred from homology"/>
<dbReference type="PROSITE" id="PS51918">
    <property type="entry name" value="RADICAL_SAM"/>
    <property type="match status" value="1"/>
</dbReference>